<dbReference type="InterPro" id="IPR050512">
    <property type="entry name" value="Sulf_AdTrans/APS_kinase"/>
</dbReference>
<dbReference type="PANTHER" id="PTHR42700:SF1">
    <property type="entry name" value="SULFATE ADENYLYLTRANSFERASE"/>
    <property type="match status" value="1"/>
</dbReference>
<dbReference type="Proteomes" id="UP000321807">
    <property type="component" value="Chromosome"/>
</dbReference>
<dbReference type="Pfam" id="PF14306">
    <property type="entry name" value="PUA_2"/>
    <property type="match status" value="1"/>
</dbReference>
<organism evidence="3 4">
    <name type="scientific">Rhodanobacter glycinis</name>
    <dbReference type="NCBI Taxonomy" id="582702"/>
    <lineage>
        <taxon>Bacteria</taxon>
        <taxon>Pseudomonadati</taxon>
        <taxon>Pseudomonadota</taxon>
        <taxon>Gammaproteobacteria</taxon>
        <taxon>Lysobacterales</taxon>
        <taxon>Rhodanobacteraceae</taxon>
        <taxon>Rhodanobacter</taxon>
    </lineage>
</organism>
<reference evidence="3 4" key="1">
    <citation type="submission" date="2019-08" db="EMBL/GenBank/DDBJ databases">
        <title>Complete genome sequence of Rhodanobacter glycinis strain T01E-68 isolated from tomato root.</title>
        <authorList>
            <person name="Weon H.-Y."/>
            <person name="Lee S.A."/>
        </authorList>
    </citation>
    <scope>NUCLEOTIDE SEQUENCE [LARGE SCALE GENOMIC DNA]</scope>
    <source>
        <strain evidence="3 4">T01E-68</strain>
    </source>
</reference>
<evidence type="ECO:0000259" key="2">
    <source>
        <dbReference type="Pfam" id="PF14306"/>
    </source>
</evidence>
<protein>
    <recommendedName>
        <fullName evidence="2">ATP-sulfurylase PUA-like domain-containing protein</fullName>
    </recommendedName>
</protein>
<dbReference type="InterPro" id="IPR015947">
    <property type="entry name" value="PUA-like_sf"/>
</dbReference>
<dbReference type="GO" id="GO:0010134">
    <property type="term" value="P:sulfate assimilation via adenylyl sulfate reduction"/>
    <property type="evidence" value="ECO:0007669"/>
    <property type="project" value="TreeGrafter"/>
</dbReference>
<sequence>MRHSSGRLNTMHDDTREHAPRWILRPRQQRWLERLLDNELAPLHGFLGRADYDSVLAAMHLADGTPWPFPVTLDVDEAFAATLDVGARIALCSPHGEPLARLDLSDIYYPDHLREARLLYGHMDRRHPAIVQLLRHTGAVYLGGRVHDWRGVAAPRGPLDDATGIVSSSHDLWGGNGSLHAIEPVGACVSHLLH</sequence>
<evidence type="ECO:0000256" key="1">
    <source>
        <dbReference type="ARBA" id="ARBA00022679"/>
    </source>
</evidence>
<dbReference type="PANTHER" id="PTHR42700">
    <property type="entry name" value="SULFATE ADENYLYLTRANSFERASE"/>
    <property type="match status" value="1"/>
</dbReference>
<dbReference type="AlphaFoldDB" id="A0A5B9E0X1"/>
<dbReference type="KEGG" id="rgl:CS053_16860"/>
<dbReference type="Gene3D" id="3.10.400.10">
    <property type="entry name" value="Sulfate adenylyltransferase"/>
    <property type="match status" value="1"/>
</dbReference>
<dbReference type="GO" id="GO:0019379">
    <property type="term" value="P:sulfate assimilation, phosphoadenylyl sulfate reduction by phosphoadenylyl-sulfate reductase (thioredoxin)"/>
    <property type="evidence" value="ECO:0007669"/>
    <property type="project" value="TreeGrafter"/>
</dbReference>
<dbReference type="EMBL" id="CP042807">
    <property type="protein sequence ID" value="QEE25982.1"/>
    <property type="molecule type" value="Genomic_DNA"/>
</dbReference>
<dbReference type="SUPFAM" id="SSF88697">
    <property type="entry name" value="PUA domain-like"/>
    <property type="match status" value="1"/>
</dbReference>
<name>A0A5B9E0X1_9GAMM</name>
<feature type="domain" description="ATP-sulfurylase PUA-like" evidence="2">
    <location>
        <begin position="15"/>
        <end position="147"/>
    </location>
</feature>
<gene>
    <name evidence="3" type="ORF">CS053_16860</name>
</gene>
<dbReference type="GO" id="GO:0005737">
    <property type="term" value="C:cytoplasm"/>
    <property type="evidence" value="ECO:0007669"/>
    <property type="project" value="TreeGrafter"/>
</dbReference>
<keyword evidence="1" id="KW-0808">Transferase</keyword>
<evidence type="ECO:0000313" key="4">
    <source>
        <dbReference type="Proteomes" id="UP000321807"/>
    </source>
</evidence>
<accession>A0A5B9E0X1</accession>
<evidence type="ECO:0000313" key="3">
    <source>
        <dbReference type="EMBL" id="QEE25982.1"/>
    </source>
</evidence>
<dbReference type="GO" id="GO:0004781">
    <property type="term" value="F:sulfate adenylyltransferase (ATP) activity"/>
    <property type="evidence" value="ECO:0007669"/>
    <property type="project" value="TreeGrafter"/>
</dbReference>
<dbReference type="InterPro" id="IPR025980">
    <property type="entry name" value="ATP-Sase_PUA-like_dom"/>
</dbReference>
<proteinExistence type="predicted"/>